<dbReference type="InterPro" id="IPR050625">
    <property type="entry name" value="ParA/MinD_ATPase"/>
</dbReference>
<dbReference type="KEGG" id="hmi:soil367_04885"/>
<dbReference type="InterPro" id="IPR025669">
    <property type="entry name" value="AAA_dom"/>
</dbReference>
<sequence length="481" mass="52558">MVARIVSRHLVTVLSLTARTETDDTRPRHEDSSGGVVAPSGRAVTITVAGGKGGVGKTTLALNLAMVLARQGYRTLLLDGDLELANVNVMLGLYPSATLELAVAGGVPLRDILLPVCDNLDLLPGASGVQDCLDRPVSEQQRFLQELSALEADYDRVIIDTAAGLRTSALHMIAAAHLTVVLITPDPTSLTDAFSLLRLLHRRGYRRELSVVVNMARDHDHAQAVYRRFSTAVGRYIGLTCNYLSCVCRDEGIARSVAMQRPVVDRPAADPSARAFWQTGEALEERLASSRARSLGFAAYWSRLVERKGDRTKTAELTRTERRHPPRPSAPSVAEPVAGPVAQSSANTSDESGWPAHFRTWLKDAEADPVQRYETLNNWFTALGDALDEDMIEILQTGLANMRWESLPDTQRRAAAQHFQQLAELVAPPARPQASDSHRYAAEVYGSQEMLLSQLKAQPSTASLNGLLEQLRMATLDQKKS</sequence>
<dbReference type="GO" id="GO:0016887">
    <property type="term" value="F:ATP hydrolysis activity"/>
    <property type="evidence" value="ECO:0007669"/>
    <property type="project" value="TreeGrafter"/>
</dbReference>
<evidence type="ECO:0000256" key="2">
    <source>
        <dbReference type="ARBA" id="ARBA00022840"/>
    </source>
</evidence>
<proteinExistence type="predicted"/>
<name>A0A4P7XHM7_9ALTE</name>
<dbReference type="Proteomes" id="UP000298049">
    <property type="component" value="Chromosome"/>
</dbReference>
<dbReference type="SUPFAM" id="SSF52540">
    <property type="entry name" value="P-loop containing nucleoside triphosphate hydrolases"/>
    <property type="match status" value="1"/>
</dbReference>
<reference evidence="5 6" key="1">
    <citation type="submission" date="2018-07" db="EMBL/GenBank/DDBJ databases">
        <title>Marsedoiliclastica nanhaica gen. nov. sp. nov., a novel marine hydrocarbonoclastic bacterium isolated from an in-situ enriched hydrocarbon-degrading consortium in deep-sea sediment.</title>
        <authorList>
            <person name="Dong C."/>
            <person name="Ma T."/>
            <person name="Liu R."/>
            <person name="Shao Z."/>
        </authorList>
    </citation>
    <scope>NUCLEOTIDE SEQUENCE [LARGE SCALE GENOMIC DNA]</scope>
    <source>
        <strain evidence="6">soil36-7</strain>
    </source>
</reference>
<organism evidence="5 6">
    <name type="scientific">Hydrocarboniclastica marina</name>
    <dbReference type="NCBI Taxonomy" id="2259620"/>
    <lineage>
        <taxon>Bacteria</taxon>
        <taxon>Pseudomonadati</taxon>
        <taxon>Pseudomonadota</taxon>
        <taxon>Gammaproteobacteria</taxon>
        <taxon>Alteromonadales</taxon>
        <taxon>Alteromonadaceae</taxon>
        <taxon>Hydrocarboniclastica</taxon>
    </lineage>
</organism>
<dbReference type="GO" id="GO:0005829">
    <property type="term" value="C:cytosol"/>
    <property type="evidence" value="ECO:0007669"/>
    <property type="project" value="TreeGrafter"/>
</dbReference>
<keyword evidence="6" id="KW-1185">Reference proteome</keyword>
<protein>
    <submittedName>
        <fullName evidence="5">MinD/ParA family protein</fullName>
    </submittedName>
</protein>
<dbReference type="GO" id="GO:0051782">
    <property type="term" value="P:negative regulation of cell division"/>
    <property type="evidence" value="ECO:0007669"/>
    <property type="project" value="TreeGrafter"/>
</dbReference>
<feature type="domain" description="AAA" evidence="4">
    <location>
        <begin position="45"/>
        <end position="198"/>
    </location>
</feature>
<gene>
    <name evidence="5" type="ORF">soil367_04885</name>
</gene>
<feature type="region of interest" description="Disordered" evidence="3">
    <location>
        <begin position="311"/>
        <end position="353"/>
    </location>
</feature>
<dbReference type="Pfam" id="PF13614">
    <property type="entry name" value="AAA_31"/>
    <property type="match status" value="1"/>
</dbReference>
<accession>A0A4P7XHM7</accession>
<dbReference type="Gene3D" id="3.40.50.300">
    <property type="entry name" value="P-loop containing nucleotide triphosphate hydrolases"/>
    <property type="match status" value="1"/>
</dbReference>
<evidence type="ECO:0000256" key="3">
    <source>
        <dbReference type="SAM" id="MobiDB-lite"/>
    </source>
</evidence>
<evidence type="ECO:0000313" key="6">
    <source>
        <dbReference type="Proteomes" id="UP000298049"/>
    </source>
</evidence>
<feature type="compositionally biased region" description="Polar residues" evidence="3">
    <location>
        <begin position="342"/>
        <end position="351"/>
    </location>
</feature>
<evidence type="ECO:0000313" key="5">
    <source>
        <dbReference type="EMBL" id="QCF25317.1"/>
    </source>
</evidence>
<dbReference type="PANTHER" id="PTHR43384">
    <property type="entry name" value="SEPTUM SITE-DETERMINING PROTEIN MIND HOMOLOG, CHLOROPLASTIC-RELATED"/>
    <property type="match status" value="1"/>
</dbReference>
<evidence type="ECO:0000259" key="4">
    <source>
        <dbReference type="Pfam" id="PF13614"/>
    </source>
</evidence>
<dbReference type="PANTHER" id="PTHR43384:SF4">
    <property type="entry name" value="CELLULOSE BIOSYNTHESIS PROTEIN BCSQ-RELATED"/>
    <property type="match status" value="1"/>
</dbReference>
<dbReference type="InterPro" id="IPR027417">
    <property type="entry name" value="P-loop_NTPase"/>
</dbReference>
<dbReference type="GO" id="GO:0005524">
    <property type="term" value="F:ATP binding"/>
    <property type="evidence" value="ECO:0007669"/>
    <property type="project" value="UniProtKB-KW"/>
</dbReference>
<dbReference type="EMBL" id="CP031093">
    <property type="protein sequence ID" value="QCF25317.1"/>
    <property type="molecule type" value="Genomic_DNA"/>
</dbReference>
<evidence type="ECO:0000256" key="1">
    <source>
        <dbReference type="ARBA" id="ARBA00022741"/>
    </source>
</evidence>
<dbReference type="AlphaFoldDB" id="A0A4P7XHM7"/>
<dbReference type="GO" id="GO:0009898">
    <property type="term" value="C:cytoplasmic side of plasma membrane"/>
    <property type="evidence" value="ECO:0007669"/>
    <property type="project" value="TreeGrafter"/>
</dbReference>
<dbReference type="OrthoDB" id="9816297at2"/>
<keyword evidence="1" id="KW-0547">Nucleotide-binding</keyword>
<feature type="compositionally biased region" description="Basic and acidic residues" evidence="3">
    <location>
        <begin position="311"/>
        <end position="320"/>
    </location>
</feature>
<keyword evidence="2" id="KW-0067">ATP-binding</keyword>